<organism evidence="2 3">
    <name type="scientific">Lentinula guzmanii</name>
    <dbReference type="NCBI Taxonomy" id="2804957"/>
    <lineage>
        <taxon>Eukaryota</taxon>
        <taxon>Fungi</taxon>
        <taxon>Dikarya</taxon>
        <taxon>Basidiomycota</taxon>
        <taxon>Agaricomycotina</taxon>
        <taxon>Agaricomycetes</taxon>
        <taxon>Agaricomycetidae</taxon>
        <taxon>Agaricales</taxon>
        <taxon>Marasmiineae</taxon>
        <taxon>Omphalotaceae</taxon>
        <taxon>Lentinula</taxon>
    </lineage>
</organism>
<evidence type="ECO:0000313" key="3">
    <source>
        <dbReference type="Proteomes" id="UP001176059"/>
    </source>
</evidence>
<dbReference type="Proteomes" id="UP001176059">
    <property type="component" value="Unassembled WGS sequence"/>
</dbReference>
<sequence>MVCKKYSNVFLVSTTIRRSIFLSFYPSALSLSRAFDRSTHFFILSISPTSSHSSTPINTLSSNIPSGWLFSLTSLSCSFRCCLWLVLEVTNDNDTQTCSHKGYFIPKVIATPVHELVLRQVSAATSATKNTTAISSDVIPSACTSQCSSDTLSALTSCTSSGCECTNDVYSGVTGCLECVVTNNGLTNATGQQLLAEYATTCSTLGVQLADAVSAAYGLRVFSVGVVGTMMATLVLSMFA</sequence>
<reference evidence="2" key="1">
    <citation type="submission" date="2022-08" db="EMBL/GenBank/DDBJ databases">
        <authorList>
            <consortium name="DOE Joint Genome Institute"/>
            <person name="Min B."/>
            <person name="Sierra-Patev S."/>
            <person name="Naranjo-Ortiz M."/>
            <person name="Looney B."/>
            <person name="Konkel Z."/>
            <person name="Slot J.C."/>
            <person name="Sakamoto Y."/>
            <person name="Steenwyk J.L."/>
            <person name="Rokas A."/>
            <person name="Carro J."/>
            <person name="Camarero S."/>
            <person name="Ferreira P."/>
            <person name="Molpeceres G."/>
            <person name="Ruiz-duenas F.J."/>
            <person name="Serrano A."/>
            <person name="Henrissat B."/>
            <person name="Drula E."/>
            <person name="Hughes K.W."/>
            <person name="Mata J.L."/>
            <person name="Ishikawa N.K."/>
            <person name="Vargas-Isla R."/>
            <person name="Ushijima S."/>
            <person name="Smith C.A."/>
            <person name="Ahrendt S."/>
            <person name="Andreopoulos W."/>
            <person name="He G."/>
            <person name="LaButti K."/>
            <person name="Lipzen A."/>
            <person name="Ng V."/>
            <person name="Riley R."/>
            <person name="Sandor L."/>
            <person name="Barry K."/>
            <person name="Martinez A.T."/>
            <person name="Xiao Y."/>
            <person name="Gibbons J.G."/>
            <person name="Terashima K."/>
            <person name="Hibbett D.S."/>
            <person name="Grigoriev I.V."/>
        </authorList>
    </citation>
    <scope>NUCLEOTIDE SEQUENCE</scope>
    <source>
        <strain evidence="2">ET3784</strain>
    </source>
</reference>
<dbReference type="EMBL" id="JANVFO010000005">
    <property type="protein sequence ID" value="KAJ3736576.1"/>
    <property type="molecule type" value="Genomic_DNA"/>
</dbReference>
<keyword evidence="1" id="KW-0472">Membrane</keyword>
<evidence type="ECO:0000313" key="2">
    <source>
        <dbReference type="EMBL" id="KAJ3736576.1"/>
    </source>
</evidence>
<gene>
    <name evidence="2" type="ORF">DFJ43DRAFT_632500</name>
</gene>
<proteinExistence type="predicted"/>
<keyword evidence="3" id="KW-1185">Reference proteome</keyword>
<comment type="caution">
    <text evidence="2">The sequence shown here is derived from an EMBL/GenBank/DDBJ whole genome shotgun (WGS) entry which is preliminary data.</text>
</comment>
<feature type="transmembrane region" description="Helical" evidence="1">
    <location>
        <begin position="217"/>
        <end position="239"/>
    </location>
</feature>
<protein>
    <submittedName>
        <fullName evidence="2">Uncharacterized protein</fullName>
    </submittedName>
</protein>
<keyword evidence="1" id="KW-1133">Transmembrane helix</keyword>
<dbReference type="AlphaFoldDB" id="A0AA38N487"/>
<keyword evidence="1" id="KW-0812">Transmembrane</keyword>
<accession>A0AA38N487</accession>
<name>A0AA38N487_9AGAR</name>
<evidence type="ECO:0000256" key="1">
    <source>
        <dbReference type="SAM" id="Phobius"/>
    </source>
</evidence>
<reference evidence="2" key="2">
    <citation type="journal article" date="2023" name="Proc. Natl. Acad. Sci. U.S.A.">
        <title>A global phylogenomic analysis of the shiitake genus Lentinula.</title>
        <authorList>
            <person name="Sierra-Patev S."/>
            <person name="Min B."/>
            <person name="Naranjo-Ortiz M."/>
            <person name="Looney B."/>
            <person name="Konkel Z."/>
            <person name="Slot J.C."/>
            <person name="Sakamoto Y."/>
            <person name="Steenwyk J.L."/>
            <person name="Rokas A."/>
            <person name="Carro J."/>
            <person name="Camarero S."/>
            <person name="Ferreira P."/>
            <person name="Molpeceres G."/>
            <person name="Ruiz-Duenas F.J."/>
            <person name="Serrano A."/>
            <person name="Henrissat B."/>
            <person name="Drula E."/>
            <person name="Hughes K.W."/>
            <person name="Mata J.L."/>
            <person name="Ishikawa N.K."/>
            <person name="Vargas-Isla R."/>
            <person name="Ushijima S."/>
            <person name="Smith C.A."/>
            <person name="Donoghue J."/>
            <person name="Ahrendt S."/>
            <person name="Andreopoulos W."/>
            <person name="He G."/>
            <person name="LaButti K."/>
            <person name="Lipzen A."/>
            <person name="Ng V."/>
            <person name="Riley R."/>
            <person name="Sandor L."/>
            <person name="Barry K."/>
            <person name="Martinez A.T."/>
            <person name="Xiao Y."/>
            <person name="Gibbons J.G."/>
            <person name="Terashima K."/>
            <person name="Grigoriev I.V."/>
            <person name="Hibbett D."/>
        </authorList>
    </citation>
    <scope>NUCLEOTIDE SEQUENCE</scope>
    <source>
        <strain evidence="2">ET3784</strain>
    </source>
</reference>